<dbReference type="AlphaFoldDB" id="A0A9W8EC12"/>
<dbReference type="Proteomes" id="UP001151582">
    <property type="component" value="Unassembled WGS sequence"/>
</dbReference>
<evidence type="ECO:0000313" key="2">
    <source>
        <dbReference type="EMBL" id="KAJ1976187.1"/>
    </source>
</evidence>
<dbReference type="InterPro" id="IPR029069">
    <property type="entry name" value="HotDog_dom_sf"/>
</dbReference>
<accession>A0A9W8EC12</accession>
<evidence type="ECO:0000256" key="1">
    <source>
        <dbReference type="SAM" id="MobiDB-lite"/>
    </source>
</evidence>
<gene>
    <name evidence="2" type="ORF">H4R34_004074</name>
</gene>
<dbReference type="SUPFAM" id="SSF54637">
    <property type="entry name" value="Thioesterase/thiol ester dehydrase-isomerase"/>
    <property type="match status" value="1"/>
</dbReference>
<organism evidence="2 3">
    <name type="scientific">Dimargaris verticillata</name>
    <dbReference type="NCBI Taxonomy" id="2761393"/>
    <lineage>
        <taxon>Eukaryota</taxon>
        <taxon>Fungi</taxon>
        <taxon>Fungi incertae sedis</taxon>
        <taxon>Zoopagomycota</taxon>
        <taxon>Kickxellomycotina</taxon>
        <taxon>Dimargaritomycetes</taxon>
        <taxon>Dimargaritales</taxon>
        <taxon>Dimargaritaceae</taxon>
        <taxon>Dimargaris</taxon>
    </lineage>
</organism>
<name>A0A9W8EC12_9FUNG</name>
<dbReference type="OrthoDB" id="10366916at2759"/>
<keyword evidence="3" id="KW-1185">Reference proteome</keyword>
<feature type="region of interest" description="Disordered" evidence="1">
    <location>
        <begin position="182"/>
        <end position="201"/>
    </location>
</feature>
<proteinExistence type="predicted"/>
<reference evidence="2" key="1">
    <citation type="submission" date="2022-07" db="EMBL/GenBank/DDBJ databases">
        <title>Phylogenomic reconstructions and comparative analyses of Kickxellomycotina fungi.</title>
        <authorList>
            <person name="Reynolds N.K."/>
            <person name="Stajich J.E."/>
            <person name="Barry K."/>
            <person name="Grigoriev I.V."/>
            <person name="Crous P."/>
            <person name="Smith M.E."/>
        </authorList>
    </citation>
    <scope>NUCLEOTIDE SEQUENCE</scope>
    <source>
        <strain evidence="2">RSA 567</strain>
    </source>
</reference>
<sequence length="201" mass="21940">MALKIRPEVTMANTLMVKLAKSAQMFMQEQTTRGRVIDVQTRFLTDSQASGSVIDSSSAKPTVTQSDSLKSMTFRFTVTDEDVNRQGEMDDASLSRLNSDVATLVKIAFSGSRMVNAGAATTMSTRIQRYPVVGDTIDLVCTIVGHNGPFIYLHTEVYLVDPTAPIEQSRQKLMGVMDMTKFTPLSPPPPPSSSAPCRSKL</sequence>
<dbReference type="EMBL" id="JANBQB010000456">
    <property type="protein sequence ID" value="KAJ1976187.1"/>
    <property type="molecule type" value="Genomic_DNA"/>
</dbReference>
<evidence type="ECO:0000313" key="3">
    <source>
        <dbReference type="Proteomes" id="UP001151582"/>
    </source>
</evidence>
<protein>
    <submittedName>
        <fullName evidence="2">Uncharacterized protein</fullName>
    </submittedName>
</protein>
<comment type="caution">
    <text evidence="2">The sequence shown here is derived from an EMBL/GenBank/DDBJ whole genome shotgun (WGS) entry which is preliminary data.</text>
</comment>